<dbReference type="GO" id="GO:0005506">
    <property type="term" value="F:iron ion binding"/>
    <property type="evidence" value="ECO:0007669"/>
    <property type="project" value="InterPro"/>
</dbReference>
<protein>
    <submittedName>
        <fullName evidence="9">Isotrichodermin C-15 hydroxylase</fullName>
    </submittedName>
</protein>
<evidence type="ECO:0000256" key="3">
    <source>
        <dbReference type="ARBA" id="ARBA00022617"/>
    </source>
</evidence>
<dbReference type="PRINTS" id="PR00463">
    <property type="entry name" value="EP450I"/>
</dbReference>
<dbReference type="InterPro" id="IPR050121">
    <property type="entry name" value="Cytochrome_P450_monoxygenase"/>
</dbReference>
<evidence type="ECO:0000256" key="7">
    <source>
        <dbReference type="ARBA" id="ARBA00023033"/>
    </source>
</evidence>
<dbReference type="Gene3D" id="1.10.630.10">
    <property type="entry name" value="Cytochrome P450"/>
    <property type="match status" value="1"/>
</dbReference>
<dbReference type="OrthoDB" id="1470350at2759"/>
<feature type="binding site" description="axial binding residue" evidence="8">
    <location>
        <position position="232"/>
    </location>
    <ligand>
        <name>heme</name>
        <dbReference type="ChEBI" id="CHEBI:30413"/>
    </ligand>
    <ligandPart>
        <name>Fe</name>
        <dbReference type="ChEBI" id="CHEBI:18248"/>
    </ligandPart>
</feature>
<sequence>MRYGVLMQMYQLTFPQLEKYLFPKSIKANKILAHFIRSLVKARLKAGDDAEQDIFSFLQRCKDWESGKRLTQIELIAETALFIVAGADTTATSMSAFMHYLSESSGSYRRAAREVRKTFKSREDIRIGPMLNSCTFLRACIDEALRLSPPAASVPWREVERGGTQIDSTAVPGGTGVGVGIYSIHHSPLYYEDPFKYEPGRWLRSELPEQTSHTAQSSKEPHMPFLTGPRSCVGKPLAITQLMIVAARLLWEFDFAPATGNPCWEGPDIDPSEFMFEDHLSAVCHGPLLRFRVAARS</sequence>
<accession>A0A2P7ZD92</accession>
<organism evidence="9 10">
    <name type="scientific">Elsinoe australis</name>
    <dbReference type="NCBI Taxonomy" id="40998"/>
    <lineage>
        <taxon>Eukaryota</taxon>
        <taxon>Fungi</taxon>
        <taxon>Dikarya</taxon>
        <taxon>Ascomycota</taxon>
        <taxon>Pezizomycotina</taxon>
        <taxon>Dothideomycetes</taxon>
        <taxon>Dothideomycetidae</taxon>
        <taxon>Myriangiales</taxon>
        <taxon>Elsinoaceae</taxon>
        <taxon>Elsinoe</taxon>
    </lineage>
</organism>
<keyword evidence="10" id="KW-1185">Reference proteome</keyword>
<dbReference type="PANTHER" id="PTHR24305">
    <property type="entry name" value="CYTOCHROME P450"/>
    <property type="match status" value="1"/>
</dbReference>
<dbReference type="SUPFAM" id="SSF48264">
    <property type="entry name" value="Cytochrome P450"/>
    <property type="match status" value="1"/>
</dbReference>
<evidence type="ECO:0000256" key="8">
    <source>
        <dbReference type="PIRSR" id="PIRSR602401-1"/>
    </source>
</evidence>
<evidence type="ECO:0000256" key="4">
    <source>
        <dbReference type="ARBA" id="ARBA00022723"/>
    </source>
</evidence>
<comment type="similarity">
    <text evidence="2">Belongs to the cytochrome P450 family.</text>
</comment>
<dbReference type="GO" id="GO:0016705">
    <property type="term" value="F:oxidoreductase activity, acting on paired donors, with incorporation or reduction of molecular oxygen"/>
    <property type="evidence" value="ECO:0007669"/>
    <property type="project" value="InterPro"/>
</dbReference>
<dbReference type="GO" id="GO:0004497">
    <property type="term" value="F:monooxygenase activity"/>
    <property type="evidence" value="ECO:0007669"/>
    <property type="project" value="UniProtKB-KW"/>
</dbReference>
<dbReference type="InterPro" id="IPR036396">
    <property type="entry name" value="Cyt_P450_sf"/>
</dbReference>
<reference evidence="9 10" key="1">
    <citation type="submission" date="2017-05" db="EMBL/GenBank/DDBJ databases">
        <title>Draft genome sequence of Elsinoe australis.</title>
        <authorList>
            <person name="Cheng Q."/>
        </authorList>
    </citation>
    <scope>NUCLEOTIDE SEQUENCE [LARGE SCALE GENOMIC DNA]</scope>
    <source>
        <strain evidence="9 10">NL1</strain>
    </source>
</reference>
<evidence type="ECO:0000256" key="5">
    <source>
        <dbReference type="ARBA" id="ARBA00023002"/>
    </source>
</evidence>
<keyword evidence="3 8" id="KW-0349">Heme</keyword>
<evidence type="ECO:0000256" key="2">
    <source>
        <dbReference type="ARBA" id="ARBA00010617"/>
    </source>
</evidence>
<dbReference type="InterPro" id="IPR001128">
    <property type="entry name" value="Cyt_P450"/>
</dbReference>
<dbReference type="InterPro" id="IPR002401">
    <property type="entry name" value="Cyt_P450_E_grp-I"/>
</dbReference>
<keyword evidence="5" id="KW-0560">Oxidoreductase</keyword>
<keyword evidence="4 8" id="KW-0479">Metal-binding</keyword>
<dbReference type="GO" id="GO:0020037">
    <property type="term" value="F:heme binding"/>
    <property type="evidence" value="ECO:0007669"/>
    <property type="project" value="InterPro"/>
</dbReference>
<dbReference type="AlphaFoldDB" id="A0A2P7ZD92"/>
<keyword evidence="6 8" id="KW-0408">Iron</keyword>
<dbReference type="PRINTS" id="PR00385">
    <property type="entry name" value="P450"/>
</dbReference>
<dbReference type="PANTHER" id="PTHR24305:SF237">
    <property type="entry name" value="CYTOCHROME P450 MONOOXYGENASE ATNE-RELATED"/>
    <property type="match status" value="1"/>
</dbReference>
<keyword evidence="7" id="KW-0503">Monooxygenase</keyword>
<dbReference type="STRING" id="40998.A0A2P7ZD92"/>
<dbReference type="Pfam" id="PF00067">
    <property type="entry name" value="p450"/>
    <property type="match status" value="1"/>
</dbReference>
<dbReference type="Proteomes" id="UP000243723">
    <property type="component" value="Unassembled WGS sequence"/>
</dbReference>
<dbReference type="EMBL" id="NHZQ01000236">
    <property type="protein sequence ID" value="PSK46151.1"/>
    <property type="molecule type" value="Genomic_DNA"/>
</dbReference>
<evidence type="ECO:0000313" key="9">
    <source>
        <dbReference type="EMBL" id="PSK46151.1"/>
    </source>
</evidence>
<comment type="caution">
    <text evidence="9">The sequence shown here is derived from an EMBL/GenBank/DDBJ whole genome shotgun (WGS) entry which is preliminary data.</text>
</comment>
<comment type="cofactor">
    <cofactor evidence="1 8">
        <name>heme</name>
        <dbReference type="ChEBI" id="CHEBI:30413"/>
    </cofactor>
</comment>
<evidence type="ECO:0000256" key="6">
    <source>
        <dbReference type="ARBA" id="ARBA00023004"/>
    </source>
</evidence>
<name>A0A2P7ZD92_9PEZI</name>
<evidence type="ECO:0000256" key="1">
    <source>
        <dbReference type="ARBA" id="ARBA00001971"/>
    </source>
</evidence>
<gene>
    <name evidence="9" type="ORF">B9Z65_5119</name>
</gene>
<evidence type="ECO:0000313" key="10">
    <source>
        <dbReference type="Proteomes" id="UP000243723"/>
    </source>
</evidence>
<proteinExistence type="inferred from homology"/>